<feature type="region of interest" description="Disordered" evidence="1">
    <location>
        <begin position="131"/>
        <end position="165"/>
    </location>
</feature>
<dbReference type="InterPro" id="IPR018392">
    <property type="entry name" value="LysM"/>
</dbReference>
<dbReference type="InterPro" id="IPR036779">
    <property type="entry name" value="LysM_dom_sf"/>
</dbReference>
<protein>
    <submittedName>
        <fullName evidence="3">LysM peptidoglycan-binding domain-containing protein</fullName>
    </submittedName>
</protein>
<dbReference type="Pfam" id="PF01476">
    <property type="entry name" value="LysM"/>
    <property type="match status" value="1"/>
</dbReference>
<evidence type="ECO:0000259" key="2">
    <source>
        <dbReference type="PROSITE" id="PS51782"/>
    </source>
</evidence>
<organism evidence="3 4">
    <name type="scientific">Paenibacillus faecis</name>
    <dbReference type="NCBI Taxonomy" id="862114"/>
    <lineage>
        <taxon>Bacteria</taxon>
        <taxon>Bacillati</taxon>
        <taxon>Bacillota</taxon>
        <taxon>Bacilli</taxon>
        <taxon>Bacillales</taxon>
        <taxon>Paenibacillaceae</taxon>
        <taxon>Paenibacillus</taxon>
    </lineage>
</organism>
<proteinExistence type="predicted"/>
<dbReference type="Proteomes" id="UP000325218">
    <property type="component" value="Unassembled WGS sequence"/>
</dbReference>
<sequence>MTDSSYGLRFDIYERVHLSEQVTGIDELEEIELFPRIQVVPGEEYASLRGHLLLSGLYRGEGGTHELEHWIPVEITIPLSRVGKLEDIAVEIENFDVDLLSARSLNITGVLSLQGIETSSVSVDPEEWKDREFVTSHEPAPDFRGEAETNRSNPWGREFQTGNNERNYADPFRAWEQEAQPGSEDADEQPQVLKWNNVDSPLFAQAVLEDKGDADWTETPGGPREPVFEEWAENADEAPDERYGRWREAAREPDDAQREPEHALPVTAAETVQHLEERDRMEAAPESAPLAEYENELPVLAEADPLEEAVSETLEDKDQIRPEPAEEKKEMKIALGSKKNEAGQRDDHFGISKLLSTPRQDAEPAFEAGEQESVQAAAQDSGDGEEVRWKSLFIGNNEEQTPFRKVKLVIVQREETLDEIAERYQLSTRELQLYNRLSEQHLNEGQVLYIP</sequence>
<reference evidence="3 4" key="1">
    <citation type="submission" date="2019-08" db="EMBL/GenBank/DDBJ databases">
        <title>Genome sequencing of Paenibacillus faecis DSM 23593(T).</title>
        <authorList>
            <person name="Kook J.-K."/>
            <person name="Park S.-N."/>
            <person name="Lim Y.K."/>
        </authorList>
    </citation>
    <scope>NUCLEOTIDE SEQUENCE [LARGE SCALE GENOMIC DNA]</scope>
    <source>
        <strain evidence="3 4">DSM 23593</strain>
    </source>
</reference>
<dbReference type="Pfam" id="PF20918">
    <property type="entry name" value="SPOCS_spoVID-N"/>
    <property type="match status" value="1"/>
</dbReference>
<keyword evidence="4" id="KW-1185">Reference proteome</keyword>
<feature type="compositionally biased region" description="Acidic residues" evidence="1">
    <location>
        <begin position="228"/>
        <end position="239"/>
    </location>
</feature>
<evidence type="ECO:0000256" key="1">
    <source>
        <dbReference type="SAM" id="MobiDB-lite"/>
    </source>
</evidence>
<feature type="compositionally biased region" description="Basic and acidic residues" evidence="1">
    <location>
        <begin position="314"/>
        <end position="331"/>
    </location>
</feature>
<feature type="compositionally biased region" description="Basic and acidic residues" evidence="1">
    <location>
        <begin position="273"/>
        <end position="283"/>
    </location>
</feature>
<comment type="caution">
    <text evidence="3">The sequence shown here is derived from an EMBL/GenBank/DDBJ whole genome shotgun (WGS) entry which is preliminary data.</text>
</comment>
<dbReference type="RefSeq" id="WP_148457282.1">
    <property type="nucleotide sequence ID" value="NZ_VSDO01000005.1"/>
</dbReference>
<dbReference type="SUPFAM" id="SSF54106">
    <property type="entry name" value="LysM domain"/>
    <property type="match status" value="1"/>
</dbReference>
<evidence type="ECO:0000313" key="4">
    <source>
        <dbReference type="Proteomes" id="UP000325218"/>
    </source>
</evidence>
<dbReference type="SMART" id="SM00257">
    <property type="entry name" value="LysM"/>
    <property type="match status" value="1"/>
</dbReference>
<dbReference type="PROSITE" id="PS51782">
    <property type="entry name" value="LYSM"/>
    <property type="match status" value="1"/>
</dbReference>
<gene>
    <name evidence="3" type="ORF">FRY98_25065</name>
</gene>
<dbReference type="InterPro" id="IPR048862">
    <property type="entry name" value="SPOCS_spoVID_N"/>
</dbReference>
<feature type="compositionally biased region" description="Basic and acidic residues" evidence="1">
    <location>
        <begin position="131"/>
        <end position="149"/>
    </location>
</feature>
<dbReference type="CDD" id="cd00118">
    <property type="entry name" value="LysM"/>
    <property type="match status" value="1"/>
</dbReference>
<dbReference type="EMBL" id="VSDO01000005">
    <property type="protein sequence ID" value="TYA11035.1"/>
    <property type="molecule type" value="Genomic_DNA"/>
</dbReference>
<dbReference type="OrthoDB" id="2966368at2"/>
<feature type="domain" description="LysM" evidence="2">
    <location>
        <begin position="407"/>
        <end position="450"/>
    </location>
</feature>
<feature type="region of interest" description="Disordered" evidence="1">
    <location>
        <begin position="354"/>
        <end position="383"/>
    </location>
</feature>
<evidence type="ECO:0000313" key="3">
    <source>
        <dbReference type="EMBL" id="TYA11035.1"/>
    </source>
</evidence>
<feature type="region of interest" description="Disordered" evidence="1">
    <location>
        <begin position="213"/>
        <end position="289"/>
    </location>
</feature>
<accession>A0A5D0CPC1</accession>
<dbReference type="AlphaFoldDB" id="A0A5D0CPC1"/>
<name>A0A5D0CPC1_9BACL</name>
<feature type="region of interest" description="Disordered" evidence="1">
    <location>
        <begin position="306"/>
        <end position="331"/>
    </location>
</feature>
<dbReference type="Gene3D" id="3.10.350.10">
    <property type="entry name" value="LysM domain"/>
    <property type="match status" value="1"/>
</dbReference>
<feature type="compositionally biased region" description="Basic and acidic residues" evidence="1">
    <location>
        <begin position="240"/>
        <end position="262"/>
    </location>
</feature>